<name>A0A5B0M0X0_PUCGR</name>
<evidence type="ECO:0000256" key="1">
    <source>
        <dbReference type="SAM" id="MobiDB-lite"/>
    </source>
</evidence>
<accession>A0A5B0M0X0</accession>
<protein>
    <submittedName>
        <fullName evidence="2">Uncharacterized protein</fullName>
    </submittedName>
</protein>
<dbReference type="AlphaFoldDB" id="A0A5B0M0X0"/>
<proteinExistence type="predicted"/>
<organism evidence="2 3">
    <name type="scientific">Puccinia graminis f. sp. tritici</name>
    <dbReference type="NCBI Taxonomy" id="56615"/>
    <lineage>
        <taxon>Eukaryota</taxon>
        <taxon>Fungi</taxon>
        <taxon>Dikarya</taxon>
        <taxon>Basidiomycota</taxon>
        <taxon>Pucciniomycotina</taxon>
        <taxon>Pucciniomycetes</taxon>
        <taxon>Pucciniales</taxon>
        <taxon>Pucciniaceae</taxon>
        <taxon>Puccinia</taxon>
    </lineage>
</organism>
<evidence type="ECO:0000313" key="3">
    <source>
        <dbReference type="Proteomes" id="UP000324748"/>
    </source>
</evidence>
<comment type="caution">
    <text evidence="2">The sequence shown here is derived from an EMBL/GenBank/DDBJ whole genome shotgun (WGS) entry which is preliminary data.</text>
</comment>
<reference evidence="2 3" key="1">
    <citation type="submission" date="2019-05" db="EMBL/GenBank/DDBJ databases">
        <title>Emergence of the Ug99 lineage of the wheat stem rust pathogen through somatic hybridization.</title>
        <authorList>
            <person name="Li F."/>
            <person name="Upadhyaya N.M."/>
            <person name="Sperschneider J."/>
            <person name="Matny O."/>
            <person name="Nguyen-Phuc H."/>
            <person name="Mago R."/>
            <person name="Raley C."/>
            <person name="Miller M.E."/>
            <person name="Silverstein K.A.T."/>
            <person name="Henningsen E."/>
            <person name="Hirsch C.D."/>
            <person name="Visser B."/>
            <person name="Pretorius Z.A."/>
            <person name="Steffenson B.J."/>
            <person name="Schwessinger B."/>
            <person name="Dodds P.N."/>
            <person name="Figueroa M."/>
        </authorList>
    </citation>
    <scope>NUCLEOTIDE SEQUENCE [LARGE SCALE GENOMIC DNA]</scope>
    <source>
        <strain evidence="2">21-0</strain>
    </source>
</reference>
<feature type="compositionally biased region" description="Polar residues" evidence="1">
    <location>
        <begin position="89"/>
        <end position="112"/>
    </location>
</feature>
<keyword evidence="3" id="KW-1185">Reference proteome</keyword>
<dbReference type="EMBL" id="VSWC01000171">
    <property type="protein sequence ID" value="KAA1070405.1"/>
    <property type="molecule type" value="Genomic_DNA"/>
</dbReference>
<dbReference type="Proteomes" id="UP000324748">
    <property type="component" value="Unassembled WGS sequence"/>
</dbReference>
<evidence type="ECO:0000313" key="2">
    <source>
        <dbReference type="EMBL" id="KAA1070405.1"/>
    </source>
</evidence>
<gene>
    <name evidence="2" type="ORF">PGT21_011405</name>
</gene>
<feature type="compositionally biased region" description="Basic and acidic residues" evidence="1">
    <location>
        <begin position="65"/>
        <end position="84"/>
    </location>
</feature>
<sequence length="112" mass="12750">MSGDCTSTNPQLPKKKSSGPILSCLKRFWRWLVNLFTRSSQKQKEVKEVVPNETGEQALVSQNKQNKDEQKHSPVSEDKEKNEELIDTQKLSSNSRIFPENTKNYGGTDVPQ</sequence>
<feature type="region of interest" description="Disordered" evidence="1">
    <location>
        <begin position="42"/>
        <end position="112"/>
    </location>
</feature>